<evidence type="ECO:0000256" key="1">
    <source>
        <dbReference type="SAM" id="MobiDB-lite"/>
    </source>
</evidence>
<reference evidence="2 3" key="1">
    <citation type="submission" date="2016-03" db="EMBL/GenBank/DDBJ databases">
        <title>Microsymbionts genomes from the relict species Vavilovia formosa (Stev.) Fed.</title>
        <authorList>
            <person name="Kopat V."/>
            <person name="Chirak E."/>
            <person name="Kimeklis A."/>
            <person name="Andronov E."/>
        </authorList>
    </citation>
    <scope>NUCLEOTIDE SEQUENCE [LARGE SCALE GENOMIC DNA]</scope>
    <source>
        <strain evidence="2 3">Vaf07</strain>
    </source>
</reference>
<dbReference type="EMBL" id="LVYV01000008">
    <property type="protein sequence ID" value="KZD23830.1"/>
    <property type="molecule type" value="Genomic_DNA"/>
</dbReference>
<dbReference type="Proteomes" id="UP000076574">
    <property type="component" value="Unassembled WGS sequence"/>
</dbReference>
<accession>A0A163ZT57</accession>
<evidence type="ECO:0000313" key="3">
    <source>
        <dbReference type="Proteomes" id="UP000076574"/>
    </source>
</evidence>
<dbReference type="OrthoDB" id="8138607at2"/>
<comment type="caution">
    <text evidence="2">The sequence shown here is derived from an EMBL/GenBank/DDBJ whole genome shotgun (WGS) entry which is preliminary data.</text>
</comment>
<gene>
    <name evidence="2" type="ORF">A4A58_25680</name>
</gene>
<feature type="compositionally biased region" description="Polar residues" evidence="1">
    <location>
        <begin position="1"/>
        <end position="14"/>
    </location>
</feature>
<proteinExistence type="predicted"/>
<feature type="region of interest" description="Disordered" evidence="1">
    <location>
        <begin position="1"/>
        <end position="35"/>
    </location>
</feature>
<feature type="compositionally biased region" description="Low complexity" evidence="1">
    <location>
        <begin position="18"/>
        <end position="35"/>
    </location>
</feature>
<sequence>MVAVANANSTSTQPWDKAAPASVAPAKPSISPDKAASAPIAPAAFVSLSDRAKAIVEKAKADQAATETLTDTFDEMLMKRTDALADRLSKAFEKMNIPPEYATHMKVDKFGNVTAEGPWKAKIEKMFSDDPALAKEMKEVSGLNALKAAQASLDLYNEQKKSTNSEAKQAEAWKNYNIRSMNIQTLSGVMTMKDGKLRSAAVDYMDMIADPTGISAAKSRQDFASRLA</sequence>
<keyword evidence="3" id="KW-1185">Reference proteome</keyword>
<dbReference type="AlphaFoldDB" id="A0A163ZT57"/>
<protein>
    <submittedName>
        <fullName evidence="2">Uncharacterized protein</fullName>
    </submittedName>
</protein>
<evidence type="ECO:0000313" key="2">
    <source>
        <dbReference type="EMBL" id="KZD23830.1"/>
    </source>
</evidence>
<name>A0A163ZT57_9BRAD</name>
<dbReference type="RefSeq" id="WP_068732102.1">
    <property type="nucleotide sequence ID" value="NZ_LVYV01000008.1"/>
</dbReference>
<organism evidence="2 3">
    <name type="scientific">Tardiphaga robiniae</name>
    <dbReference type="NCBI Taxonomy" id="943830"/>
    <lineage>
        <taxon>Bacteria</taxon>
        <taxon>Pseudomonadati</taxon>
        <taxon>Pseudomonadota</taxon>
        <taxon>Alphaproteobacteria</taxon>
        <taxon>Hyphomicrobiales</taxon>
        <taxon>Nitrobacteraceae</taxon>
        <taxon>Tardiphaga</taxon>
    </lineage>
</organism>